<feature type="transmembrane region" description="Helical" evidence="2">
    <location>
        <begin position="27"/>
        <end position="47"/>
    </location>
</feature>
<reference evidence="3" key="1">
    <citation type="journal article" date="2015" name="Nature">
        <title>Complex archaea that bridge the gap between prokaryotes and eukaryotes.</title>
        <authorList>
            <person name="Spang A."/>
            <person name="Saw J.H."/>
            <person name="Jorgensen S.L."/>
            <person name="Zaremba-Niedzwiedzka K."/>
            <person name="Martijn J."/>
            <person name="Lind A.E."/>
            <person name="van Eijk R."/>
            <person name="Schleper C."/>
            <person name="Guy L."/>
            <person name="Ettema T.J."/>
        </authorList>
    </citation>
    <scope>NUCLEOTIDE SEQUENCE</scope>
</reference>
<keyword evidence="2" id="KW-1133">Transmembrane helix</keyword>
<gene>
    <name evidence="3" type="ORF">LCGC14_1381040</name>
</gene>
<evidence type="ECO:0000256" key="1">
    <source>
        <dbReference type="SAM" id="MobiDB-lite"/>
    </source>
</evidence>
<feature type="transmembrane region" description="Helical" evidence="2">
    <location>
        <begin position="6"/>
        <end position="22"/>
    </location>
</feature>
<comment type="caution">
    <text evidence="3">The sequence shown here is derived from an EMBL/GenBank/DDBJ whole genome shotgun (WGS) entry which is preliminary data.</text>
</comment>
<sequence>MEFFVYFLLGGMLFLGTAYVLIKLSEFVFGIVSLFLKVFLFGADAVFPEESATPDPPSVSGQQTPGHDYLSPPISLETCQGPPLD</sequence>
<accession>A0A0F9N4E3</accession>
<evidence type="ECO:0000313" key="3">
    <source>
        <dbReference type="EMBL" id="KKM76347.1"/>
    </source>
</evidence>
<proteinExistence type="predicted"/>
<dbReference type="AlphaFoldDB" id="A0A0F9N4E3"/>
<organism evidence="3">
    <name type="scientific">marine sediment metagenome</name>
    <dbReference type="NCBI Taxonomy" id="412755"/>
    <lineage>
        <taxon>unclassified sequences</taxon>
        <taxon>metagenomes</taxon>
        <taxon>ecological metagenomes</taxon>
    </lineage>
</organism>
<feature type="region of interest" description="Disordered" evidence="1">
    <location>
        <begin position="50"/>
        <end position="85"/>
    </location>
</feature>
<protein>
    <submittedName>
        <fullName evidence="3">Uncharacterized protein</fullName>
    </submittedName>
</protein>
<keyword evidence="2" id="KW-0812">Transmembrane</keyword>
<dbReference type="EMBL" id="LAZR01008825">
    <property type="protein sequence ID" value="KKM76347.1"/>
    <property type="molecule type" value="Genomic_DNA"/>
</dbReference>
<name>A0A0F9N4E3_9ZZZZ</name>
<keyword evidence="2" id="KW-0472">Membrane</keyword>
<evidence type="ECO:0000256" key="2">
    <source>
        <dbReference type="SAM" id="Phobius"/>
    </source>
</evidence>